<dbReference type="GO" id="GO:0016788">
    <property type="term" value="F:hydrolase activity, acting on ester bonds"/>
    <property type="evidence" value="ECO:0007669"/>
    <property type="project" value="TreeGrafter"/>
</dbReference>
<dbReference type="InterPro" id="IPR029058">
    <property type="entry name" value="AB_hydrolase_fold"/>
</dbReference>
<accession>A0A0G4JR50</accession>
<name>A0A0G4JR50_9GAMM</name>
<dbReference type="RefSeq" id="WP_048636199.1">
    <property type="nucleotide sequence ID" value="NZ_CGIG01000001.1"/>
</dbReference>
<dbReference type="AlphaFoldDB" id="A0A0G4JR50"/>
<comment type="similarity">
    <text evidence="1">Belongs to the esterase D family.</text>
</comment>
<organism evidence="3 4">
    <name type="scientific">Brenneria goodwinii</name>
    <dbReference type="NCBI Taxonomy" id="1109412"/>
    <lineage>
        <taxon>Bacteria</taxon>
        <taxon>Pseudomonadati</taxon>
        <taxon>Pseudomonadota</taxon>
        <taxon>Gammaproteobacteria</taxon>
        <taxon>Enterobacterales</taxon>
        <taxon>Pectobacteriaceae</taxon>
        <taxon>Brenneria</taxon>
    </lineage>
</organism>
<evidence type="ECO:0000313" key="4">
    <source>
        <dbReference type="Proteomes" id="UP000044377"/>
    </source>
</evidence>
<dbReference type="Proteomes" id="UP000044377">
    <property type="component" value="Unassembled WGS sequence"/>
</dbReference>
<evidence type="ECO:0000256" key="1">
    <source>
        <dbReference type="ARBA" id="ARBA00005622"/>
    </source>
</evidence>
<dbReference type="EMBL" id="CGIG01000001">
    <property type="protein sequence ID" value="CPR14368.1"/>
    <property type="molecule type" value="Genomic_DNA"/>
</dbReference>
<dbReference type="PANTHER" id="PTHR40841">
    <property type="entry name" value="SIDEROPHORE TRIACETYLFUSARININE C ESTERASE"/>
    <property type="match status" value="1"/>
</dbReference>
<evidence type="ECO:0000313" key="3">
    <source>
        <dbReference type="EMBL" id="CPR14368.1"/>
    </source>
</evidence>
<dbReference type="Gene3D" id="3.40.50.1820">
    <property type="entry name" value="alpha/beta hydrolase"/>
    <property type="match status" value="1"/>
</dbReference>
<gene>
    <name evidence="3" type="ORF">BN1221_00775</name>
</gene>
<reference evidence="4" key="1">
    <citation type="submission" date="2015-01" db="EMBL/GenBank/DDBJ databases">
        <authorList>
            <person name="Paterson Steve"/>
        </authorList>
    </citation>
    <scope>NUCLEOTIDE SEQUENCE [LARGE SCALE GENOMIC DNA]</scope>
    <source>
        <strain evidence="4">OBR1</strain>
    </source>
</reference>
<sequence>MYQLRNTRDELFDSTACGRYRILTFCPDGTAPAPGWPLIYLLDGERYFPTAVAVMRALAIPRCGMAPGIIVAIDYDGPTRRERDYRPAVADQTQEINPLGGYYPAGMAGNAAGFRHFLQTELKPFIAASYPVDHRRESLFGHSYGGLFAVDTLFDQPETFQHFYASSPSVWWNDRYIVRQAEAFVSRLATQKLTTPARLALSVGEYEQSLDRWELGLPDEQRVALRRHRNQRRMVDTIRELAWTLQARSPNLLVTLTVYPGQSHPSVPLLALQYALRTHFAAPG</sequence>
<dbReference type="SUPFAM" id="SSF53474">
    <property type="entry name" value="alpha/beta-Hydrolases"/>
    <property type="match status" value="1"/>
</dbReference>
<keyword evidence="2 3" id="KW-0378">Hydrolase</keyword>
<dbReference type="InterPro" id="IPR052558">
    <property type="entry name" value="Siderophore_Hydrolase_D"/>
</dbReference>
<keyword evidence="4" id="KW-1185">Reference proteome</keyword>
<proteinExistence type="inferred from homology"/>
<evidence type="ECO:0000256" key="2">
    <source>
        <dbReference type="ARBA" id="ARBA00022801"/>
    </source>
</evidence>
<dbReference type="PANTHER" id="PTHR40841:SF2">
    <property type="entry name" value="SIDEROPHORE-DEGRADING ESTERASE (EUROFUNG)"/>
    <property type="match status" value="1"/>
</dbReference>
<dbReference type="OrthoDB" id="9784036at2"/>
<dbReference type="InterPro" id="IPR000801">
    <property type="entry name" value="Esterase-like"/>
</dbReference>
<dbReference type="STRING" id="1109412.BN1221_00775"/>
<protein>
    <submittedName>
        <fullName evidence="3">Trilactone hydrolase [bacillibactin] siderophore</fullName>
    </submittedName>
</protein>
<dbReference type="Pfam" id="PF00756">
    <property type="entry name" value="Esterase"/>
    <property type="match status" value="1"/>
</dbReference>